<protein>
    <submittedName>
        <fullName evidence="11">Uncharacterized protein</fullName>
    </submittedName>
</protein>
<dbReference type="PRINTS" id="PR00895">
    <property type="entry name" value="PENTAXIN"/>
</dbReference>
<keyword evidence="2" id="KW-0479">Metal-binding</keyword>
<evidence type="ECO:0000256" key="4">
    <source>
        <dbReference type="ARBA" id="ARBA00023157"/>
    </source>
</evidence>
<evidence type="ECO:0000256" key="8">
    <source>
        <dbReference type="SAM" id="MobiDB-lite"/>
    </source>
</evidence>
<keyword evidence="6" id="KW-0393">Immunoglobulin domain</keyword>
<evidence type="ECO:0000313" key="11">
    <source>
        <dbReference type="EnsemblMetazoa" id="XP_028514429.1"/>
    </source>
</evidence>
<feature type="domain" description="Ig-like" evidence="9">
    <location>
        <begin position="184"/>
        <end position="266"/>
    </location>
</feature>
<dbReference type="InterPro" id="IPR051360">
    <property type="entry name" value="Neuronal_Pentraxin_Related"/>
</dbReference>
<dbReference type="PANTHER" id="PTHR19277:SF125">
    <property type="entry name" value="B6"/>
    <property type="match status" value="1"/>
</dbReference>
<reference evidence="11" key="1">
    <citation type="submission" date="2022-11" db="UniProtKB">
        <authorList>
            <consortium name="EnsemblMetazoa"/>
        </authorList>
    </citation>
    <scope>IDENTIFICATION</scope>
</reference>
<dbReference type="InterPro" id="IPR007110">
    <property type="entry name" value="Ig-like_dom"/>
</dbReference>
<comment type="caution">
    <text evidence="7">Lacks conserved residue(s) required for the propagation of feature annotation.</text>
</comment>
<dbReference type="SMART" id="SM00408">
    <property type="entry name" value="IGc2"/>
    <property type="match status" value="2"/>
</dbReference>
<feature type="region of interest" description="Disordered" evidence="8">
    <location>
        <begin position="44"/>
        <end position="79"/>
    </location>
</feature>
<keyword evidence="4" id="KW-1015">Disulfide bond</keyword>
<evidence type="ECO:0000256" key="7">
    <source>
        <dbReference type="PROSITE-ProRule" id="PRU01172"/>
    </source>
</evidence>
<evidence type="ECO:0000259" key="9">
    <source>
        <dbReference type="PROSITE" id="PS50835"/>
    </source>
</evidence>
<dbReference type="InterPro" id="IPR036179">
    <property type="entry name" value="Ig-like_dom_sf"/>
</dbReference>
<keyword evidence="5" id="KW-0325">Glycoprotein</keyword>
<dbReference type="SUPFAM" id="SSF49899">
    <property type="entry name" value="Concanavalin A-like lectins/glucanases"/>
    <property type="match status" value="1"/>
</dbReference>
<comment type="cofactor">
    <cofactor evidence="1">
        <name>Ca(2+)</name>
        <dbReference type="ChEBI" id="CHEBI:29108"/>
    </cofactor>
</comment>
<feature type="compositionally biased region" description="Basic and acidic residues" evidence="8">
    <location>
        <begin position="1"/>
        <end position="19"/>
    </location>
</feature>
<dbReference type="OrthoDB" id="5949213at2759"/>
<keyword evidence="12" id="KW-1185">Reference proteome</keyword>
<evidence type="ECO:0000256" key="5">
    <source>
        <dbReference type="ARBA" id="ARBA00023180"/>
    </source>
</evidence>
<dbReference type="RefSeq" id="XP_028514429.1">
    <property type="nucleotide sequence ID" value="XM_028658628.1"/>
</dbReference>
<feature type="domain" description="Pentraxin (PTX)" evidence="10">
    <location>
        <begin position="272"/>
        <end position="471"/>
    </location>
</feature>
<dbReference type="InterPro" id="IPR001759">
    <property type="entry name" value="PTX_dom"/>
</dbReference>
<sequence length="471" mass="50941">MKDSLKENASKSRSRRDVIQMDANNTTPQALQELYSSIHKVYVSRQRGPPGPPGLPGKSGPRGSIGPQGPKGLAGKKGDIGRPGLPCKPLIINYPPKVSLPVGPIYVKEGDNLILSCHVTGYPKPKVTWSKVMDSLPSKRSFITTNRLKVLSVQKQDSGLYVCAGSNTLGSAVETIKVIVVSAPKFISTPPQQVNKNTCEKLTLDCQARGDPPAVITWSKEKGRLPTDRTQLINGRLTITGMTTSDAGKYTCTAVSAGVATSKSVTRVTVKETGKLKFSRDSVTDYIVVKRKLPAMARLTVCLWMMTSKKNSVLISYAVPGSINEILLLDVGKRLSVWLGDVSWDSGVHVTDGQWHHICATWDNSAGQTILYKDGVRRAQTVLKKGHVTKSGGSLIIGQEQDKFGGGFEKSQSFVGELTGINIWNRVLGPKEISAISKNRKSTTTGNVLTWNDVISGTKYGQVPIINSCKQ</sequence>
<dbReference type="Gene3D" id="2.60.40.10">
    <property type="entry name" value="Immunoglobulins"/>
    <property type="match status" value="2"/>
</dbReference>
<dbReference type="GeneID" id="114574914"/>
<feature type="region of interest" description="Disordered" evidence="8">
    <location>
        <begin position="1"/>
        <end position="30"/>
    </location>
</feature>
<evidence type="ECO:0000256" key="6">
    <source>
        <dbReference type="ARBA" id="ARBA00023319"/>
    </source>
</evidence>
<dbReference type="Pfam" id="PF00354">
    <property type="entry name" value="Pentaxin"/>
    <property type="match status" value="1"/>
</dbReference>
<dbReference type="AlphaFoldDB" id="A0A913YH80"/>
<dbReference type="PROSITE" id="PS51828">
    <property type="entry name" value="PTX_2"/>
    <property type="match status" value="1"/>
</dbReference>
<evidence type="ECO:0000256" key="2">
    <source>
        <dbReference type="ARBA" id="ARBA00022723"/>
    </source>
</evidence>
<evidence type="ECO:0000259" key="10">
    <source>
        <dbReference type="PROSITE" id="PS51828"/>
    </source>
</evidence>
<keyword evidence="3" id="KW-0106">Calcium</keyword>
<proteinExistence type="predicted"/>
<dbReference type="GO" id="GO:0046872">
    <property type="term" value="F:metal ion binding"/>
    <property type="evidence" value="ECO:0007669"/>
    <property type="project" value="UniProtKB-KW"/>
</dbReference>
<dbReference type="SMART" id="SM00159">
    <property type="entry name" value="PTX"/>
    <property type="match status" value="1"/>
</dbReference>
<dbReference type="PANTHER" id="PTHR19277">
    <property type="entry name" value="PENTRAXIN"/>
    <property type="match status" value="1"/>
</dbReference>
<dbReference type="FunFam" id="2.60.40.10:FF:000032">
    <property type="entry name" value="palladin isoform X1"/>
    <property type="match status" value="1"/>
</dbReference>
<dbReference type="InterPro" id="IPR013320">
    <property type="entry name" value="ConA-like_dom_sf"/>
</dbReference>
<dbReference type="InterPro" id="IPR003598">
    <property type="entry name" value="Ig_sub2"/>
</dbReference>
<dbReference type="KEGG" id="epa:114574914"/>
<evidence type="ECO:0000256" key="1">
    <source>
        <dbReference type="ARBA" id="ARBA00001913"/>
    </source>
</evidence>
<dbReference type="Pfam" id="PF13927">
    <property type="entry name" value="Ig_3"/>
    <property type="match status" value="2"/>
</dbReference>
<evidence type="ECO:0000313" key="12">
    <source>
        <dbReference type="Proteomes" id="UP000887567"/>
    </source>
</evidence>
<dbReference type="Gene3D" id="2.60.120.200">
    <property type="match status" value="1"/>
</dbReference>
<dbReference type="EnsemblMetazoa" id="XM_028658628.1">
    <property type="protein sequence ID" value="XP_028514429.1"/>
    <property type="gene ID" value="LOC114574914"/>
</dbReference>
<dbReference type="InterPro" id="IPR013783">
    <property type="entry name" value="Ig-like_fold"/>
</dbReference>
<dbReference type="SUPFAM" id="SSF48726">
    <property type="entry name" value="Immunoglobulin"/>
    <property type="match status" value="2"/>
</dbReference>
<dbReference type="SMART" id="SM00409">
    <property type="entry name" value="IG"/>
    <property type="match status" value="2"/>
</dbReference>
<organism evidence="11 12">
    <name type="scientific">Exaiptasia diaphana</name>
    <name type="common">Tropical sea anemone</name>
    <name type="synonym">Aiptasia pulchella</name>
    <dbReference type="NCBI Taxonomy" id="2652724"/>
    <lineage>
        <taxon>Eukaryota</taxon>
        <taxon>Metazoa</taxon>
        <taxon>Cnidaria</taxon>
        <taxon>Anthozoa</taxon>
        <taxon>Hexacorallia</taxon>
        <taxon>Actiniaria</taxon>
        <taxon>Aiptasiidae</taxon>
        <taxon>Exaiptasia</taxon>
    </lineage>
</organism>
<name>A0A913YH80_EXADI</name>
<dbReference type="Proteomes" id="UP000887567">
    <property type="component" value="Unplaced"/>
</dbReference>
<dbReference type="PROSITE" id="PS50835">
    <property type="entry name" value="IG_LIKE"/>
    <property type="match status" value="2"/>
</dbReference>
<dbReference type="InterPro" id="IPR003599">
    <property type="entry name" value="Ig_sub"/>
</dbReference>
<evidence type="ECO:0000256" key="3">
    <source>
        <dbReference type="ARBA" id="ARBA00022837"/>
    </source>
</evidence>
<feature type="domain" description="Ig-like" evidence="9">
    <location>
        <begin position="96"/>
        <end position="179"/>
    </location>
</feature>
<accession>A0A913YH80</accession>